<evidence type="ECO:0000313" key="7">
    <source>
        <dbReference type="EMBL" id="KAI5069990.1"/>
    </source>
</evidence>
<evidence type="ECO:0000256" key="2">
    <source>
        <dbReference type="ARBA" id="ARBA00022679"/>
    </source>
</evidence>
<dbReference type="OrthoDB" id="1935530at2759"/>
<dbReference type="InterPro" id="IPR044627">
    <property type="entry name" value="DHAR1/2/3/4"/>
</dbReference>
<comment type="similarity">
    <text evidence="3">Belongs to the GST superfamily. DHAR family.</text>
</comment>
<name>A0A9D4UL96_ADICA</name>
<dbReference type="SUPFAM" id="SSF47616">
    <property type="entry name" value="GST C-terminal domain-like"/>
    <property type="match status" value="1"/>
</dbReference>
<accession>A0A9D4UL96</accession>
<proteinExistence type="inferred from homology"/>
<evidence type="ECO:0000259" key="6">
    <source>
        <dbReference type="Pfam" id="PF13409"/>
    </source>
</evidence>
<dbReference type="PANTHER" id="PTHR44420">
    <property type="entry name" value="GLUTATHIONE S-TRANSFERASE DHAR2-RELATED"/>
    <property type="match status" value="1"/>
</dbReference>
<dbReference type="GO" id="GO:0045174">
    <property type="term" value="F:glutathione dehydrogenase (ascorbate) activity"/>
    <property type="evidence" value="ECO:0007669"/>
    <property type="project" value="UniProtKB-EC"/>
</dbReference>
<dbReference type="EMBL" id="JABFUD020000014">
    <property type="protein sequence ID" value="KAI5069990.1"/>
    <property type="molecule type" value="Genomic_DNA"/>
</dbReference>
<keyword evidence="2" id="KW-0808">Transferase</keyword>
<dbReference type="InterPro" id="IPR036282">
    <property type="entry name" value="Glutathione-S-Trfase_C_sf"/>
</dbReference>
<dbReference type="EC" id="2.5.1.18" evidence="1"/>
<reference evidence="7" key="1">
    <citation type="submission" date="2021-01" db="EMBL/GenBank/DDBJ databases">
        <title>Adiantum capillus-veneris genome.</title>
        <authorList>
            <person name="Fang Y."/>
            <person name="Liao Q."/>
        </authorList>
    </citation>
    <scope>NUCLEOTIDE SEQUENCE</scope>
    <source>
        <strain evidence="7">H3</strain>
        <tissue evidence="7">Leaf</tissue>
    </source>
</reference>
<comment type="catalytic activity">
    <reaction evidence="4">
        <text>RX + glutathione = an S-substituted glutathione + a halide anion + H(+)</text>
        <dbReference type="Rhea" id="RHEA:16437"/>
        <dbReference type="ChEBI" id="CHEBI:15378"/>
        <dbReference type="ChEBI" id="CHEBI:16042"/>
        <dbReference type="ChEBI" id="CHEBI:17792"/>
        <dbReference type="ChEBI" id="CHEBI:57925"/>
        <dbReference type="ChEBI" id="CHEBI:90779"/>
        <dbReference type="EC" id="2.5.1.18"/>
    </reaction>
</comment>
<dbReference type="InterPro" id="IPR004045">
    <property type="entry name" value="Glutathione_S-Trfase_N"/>
</dbReference>
<gene>
    <name evidence="7" type="ORF">GOP47_0014333</name>
</gene>
<keyword evidence="8" id="KW-1185">Reference proteome</keyword>
<dbReference type="Gene3D" id="3.40.30.10">
    <property type="entry name" value="Glutaredoxin"/>
    <property type="match status" value="1"/>
</dbReference>
<dbReference type="AlphaFoldDB" id="A0A9D4UL96"/>
<dbReference type="Proteomes" id="UP000886520">
    <property type="component" value="Chromosome 14"/>
</dbReference>
<comment type="caution">
    <text evidence="7">The sequence shown here is derived from an EMBL/GenBank/DDBJ whole genome shotgun (WGS) entry which is preliminary data.</text>
</comment>
<evidence type="ECO:0000256" key="1">
    <source>
        <dbReference type="ARBA" id="ARBA00012452"/>
    </source>
</evidence>
<evidence type="ECO:0000256" key="3">
    <source>
        <dbReference type="ARBA" id="ARBA00024194"/>
    </source>
</evidence>
<organism evidence="7 8">
    <name type="scientific">Adiantum capillus-veneris</name>
    <name type="common">Maidenhair fern</name>
    <dbReference type="NCBI Taxonomy" id="13818"/>
    <lineage>
        <taxon>Eukaryota</taxon>
        <taxon>Viridiplantae</taxon>
        <taxon>Streptophyta</taxon>
        <taxon>Embryophyta</taxon>
        <taxon>Tracheophyta</taxon>
        <taxon>Polypodiopsida</taxon>
        <taxon>Polypodiidae</taxon>
        <taxon>Polypodiales</taxon>
        <taxon>Pteridineae</taxon>
        <taxon>Pteridaceae</taxon>
        <taxon>Vittarioideae</taxon>
        <taxon>Adiantum</taxon>
    </lineage>
</organism>
<protein>
    <recommendedName>
        <fullName evidence="1">glutathione transferase</fullName>
        <ecNumber evidence="1">2.5.1.18</ecNumber>
    </recommendedName>
</protein>
<dbReference type="Pfam" id="PF13409">
    <property type="entry name" value="GST_N_2"/>
    <property type="match status" value="1"/>
</dbReference>
<dbReference type="GO" id="GO:0004364">
    <property type="term" value="F:glutathione transferase activity"/>
    <property type="evidence" value="ECO:0007669"/>
    <property type="project" value="UniProtKB-EC"/>
</dbReference>
<dbReference type="Gene3D" id="1.20.1050.10">
    <property type="match status" value="1"/>
</dbReference>
<evidence type="ECO:0000256" key="4">
    <source>
        <dbReference type="ARBA" id="ARBA00047960"/>
    </source>
</evidence>
<feature type="domain" description="GST N-terminal" evidence="6">
    <location>
        <begin position="49"/>
        <end position="112"/>
    </location>
</feature>
<evidence type="ECO:0000313" key="8">
    <source>
        <dbReference type="Proteomes" id="UP000886520"/>
    </source>
</evidence>
<dbReference type="GO" id="GO:0033355">
    <property type="term" value="P:ascorbate glutathione cycle"/>
    <property type="evidence" value="ECO:0007669"/>
    <property type="project" value="InterPro"/>
</dbReference>
<dbReference type="InterPro" id="IPR036249">
    <property type="entry name" value="Thioredoxin-like_sf"/>
</dbReference>
<dbReference type="SUPFAM" id="SSF52833">
    <property type="entry name" value="Thioredoxin-like"/>
    <property type="match status" value="1"/>
</dbReference>
<sequence>MAAAMEPDVQMGPPVTTVVPLEPGQEQGSLQVFGQAVPGSGSPSVAVGACPYSQRVYMMLEERMLAFVVTCIDEEEMPTWLTEIKKDPELPALRDGDEYIFGADDINEHVNERYRKESAPFIVPEELRGVCENLISALVETFEQWMTSKSKEGPGRKEYEEAVANLDKHLKENGPYMYGRFHTDADFKLAPLLHHARVTLLRVMDFELPKSFKAVNEYLQLAEGRASFQKYDRPEEEIVSIWSKKFGLSAQSG</sequence>
<dbReference type="PANTHER" id="PTHR44420:SF5">
    <property type="entry name" value="GLUTATHIONE DEHYDROGENASE (ASCORBATE)"/>
    <property type="match status" value="1"/>
</dbReference>
<comment type="catalytic activity">
    <reaction evidence="5">
        <text>L-dehydroascorbate + 2 glutathione = glutathione disulfide + L-ascorbate</text>
        <dbReference type="Rhea" id="RHEA:24424"/>
        <dbReference type="ChEBI" id="CHEBI:38290"/>
        <dbReference type="ChEBI" id="CHEBI:57925"/>
        <dbReference type="ChEBI" id="CHEBI:58297"/>
        <dbReference type="ChEBI" id="CHEBI:58539"/>
        <dbReference type="EC" id="1.8.5.1"/>
    </reaction>
</comment>
<evidence type="ECO:0000256" key="5">
    <source>
        <dbReference type="ARBA" id="ARBA00049544"/>
    </source>
</evidence>